<dbReference type="Proteomes" id="UP000094714">
    <property type="component" value="Chromosome"/>
</dbReference>
<dbReference type="CDD" id="cd06587">
    <property type="entry name" value="VOC"/>
    <property type="match status" value="1"/>
</dbReference>
<evidence type="ECO:0000259" key="2">
    <source>
        <dbReference type="PROSITE" id="PS51819"/>
    </source>
</evidence>
<dbReference type="Pfam" id="PF00903">
    <property type="entry name" value="Glyoxalase"/>
    <property type="match status" value="1"/>
</dbReference>
<accession>A0A1D7ZY54</accession>
<organism evidence="3 4">
    <name type="scientific">Limosilactobacillus fermentum</name>
    <name type="common">Lactobacillus fermentum</name>
    <dbReference type="NCBI Taxonomy" id="1613"/>
    <lineage>
        <taxon>Bacteria</taxon>
        <taxon>Bacillati</taxon>
        <taxon>Bacillota</taxon>
        <taxon>Bacilli</taxon>
        <taxon>Lactobacillales</taxon>
        <taxon>Lactobacillaceae</taxon>
        <taxon>Limosilactobacillus</taxon>
    </lineage>
</organism>
<evidence type="ECO:0000313" key="3">
    <source>
        <dbReference type="EMBL" id="AOR74796.1"/>
    </source>
</evidence>
<reference evidence="3 4" key="1">
    <citation type="submission" date="2016-09" db="EMBL/GenBank/DDBJ databases">
        <title>Genome Sequence of the Lactobacillus fermentum strain NCC2970 (CNCM I-5068).</title>
        <authorList>
            <person name="Barretto C."/>
            <person name="Ngom-Bru C."/>
            <person name="Genevaz A."/>
            <person name="Fournier C."/>
            <person name="Moine D."/>
            <person name="Kassam M."/>
            <person name="Iltis A."/>
            <person name="Sagory-Zalkind P."/>
            <person name="Faucherand G."/>
            <person name="Descombes P."/>
            <person name="Duboux S."/>
        </authorList>
    </citation>
    <scope>NUCLEOTIDE SEQUENCE [LARGE SCALE GENOMIC DNA]</scope>
    <source>
        <strain evidence="3 4">NCC2970</strain>
    </source>
</reference>
<dbReference type="PROSITE" id="PS51819">
    <property type="entry name" value="VOC"/>
    <property type="match status" value="1"/>
</dbReference>
<name>A0A1D7ZY54_LIMFE</name>
<dbReference type="GO" id="GO:0046872">
    <property type="term" value="F:metal ion binding"/>
    <property type="evidence" value="ECO:0007669"/>
    <property type="project" value="UniProtKB-KW"/>
</dbReference>
<gene>
    <name evidence="3" type="ORF">LACFE_CDS1345</name>
</gene>
<keyword evidence="3" id="KW-0560">Oxidoreductase</keyword>
<dbReference type="GO" id="GO:0004493">
    <property type="term" value="F:methylmalonyl-CoA epimerase activity"/>
    <property type="evidence" value="ECO:0007669"/>
    <property type="project" value="TreeGrafter"/>
</dbReference>
<dbReference type="PATRIC" id="fig|1613.112.peg.1407"/>
<sequence length="138" mass="15331">MIMAFNKSLAGYFDDLQHVGIPTDDLDKTVAFWEKLGFKMTGNFDTDDKGNQVVFMSYAHLTLEIWTGDGAVKKTGAINHLSLNTSDADAAYKAAKAAGFTMKETEVQHLDFWDHGIKFFNIEGPNAETIEFCQIVKG</sequence>
<dbReference type="GO" id="GO:0051213">
    <property type="term" value="F:dioxygenase activity"/>
    <property type="evidence" value="ECO:0007669"/>
    <property type="project" value="UniProtKB-KW"/>
</dbReference>
<dbReference type="PANTHER" id="PTHR43048:SF3">
    <property type="entry name" value="METHYLMALONYL-COA EPIMERASE, MITOCHONDRIAL"/>
    <property type="match status" value="1"/>
</dbReference>
<feature type="domain" description="VOC" evidence="2">
    <location>
        <begin position="15"/>
        <end position="135"/>
    </location>
</feature>
<keyword evidence="3" id="KW-0223">Dioxygenase</keyword>
<evidence type="ECO:0000313" key="4">
    <source>
        <dbReference type="Proteomes" id="UP000094714"/>
    </source>
</evidence>
<proteinExistence type="predicted"/>
<dbReference type="InterPro" id="IPR029068">
    <property type="entry name" value="Glyas_Bleomycin-R_OHBP_Dase"/>
</dbReference>
<evidence type="ECO:0000256" key="1">
    <source>
        <dbReference type="ARBA" id="ARBA00022723"/>
    </source>
</evidence>
<dbReference type="GO" id="GO:0046491">
    <property type="term" value="P:L-methylmalonyl-CoA metabolic process"/>
    <property type="evidence" value="ECO:0007669"/>
    <property type="project" value="TreeGrafter"/>
</dbReference>
<dbReference type="PANTHER" id="PTHR43048">
    <property type="entry name" value="METHYLMALONYL-COA EPIMERASE"/>
    <property type="match status" value="1"/>
</dbReference>
<dbReference type="AlphaFoldDB" id="A0A1D7ZY54"/>
<dbReference type="InterPro" id="IPR051785">
    <property type="entry name" value="MMCE/EMCE_epimerase"/>
</dbReference>
<keyword evidence="1" id="KW-0479">Metal-binding</keyword>
<dbReference type="InterPro" id="IPR037523">
    <property type="entry name" value="VOC_core"/>
</dbReference>
<dbReference type="EMBL" id="CP017151">
    <property type="protein sequence ID" value="AOR74796.1"/>
    <property type="molecule type" value="Genomic_DNA"/>
</dbReference>
<dbReference type="Gene3D" id="3.10.180.10">
    <property type="entry name" value="2,3-Dihydroxybiphenyl 1,2-Dioxygenase, domain 1"/>
    <property type="match status" value="1"/>
</dbReference>
<dbReference type="InterPro" id="IPR004360">
    <property type="entry name" value="Glyas_Fos-R_dOase_dom"/>
</dbReference>
<dbReference type="SUPFAM" id="SSF54593">
    <property type="entry name" value="Glyoxalase/Bleomycin resistance protein/Dihydroxybiphenyl dioxygenase"/>
    <property type="match status" value="1"/>
</dbReference>
<protein>
    <submittedName>
        <fullName evidence="3">Glyoxalase/bleomycin resistance protein/dioxygenase</fullName>
    </submittedName>
</protein>